<accession>A0ABD1M3E7</accession>
<protein>
    <submittedName>
        <fullName evidence="1">Uncharacterized protein</fullName>
    </submittedName>
</protein>
<dbReference type="EMBL" id="JBGMDY010000006">
    <property type="protein sequence ID" value="KAL2330241.1"/>
    <property type="molecule type" value="Genomic_DNA"/>
</dbReference>
<keyword evidence="2" id="KW-1185">Reference proteome</keyword>
<sequence>MGFSMFSLTTTDLPMLMMFSDVHMKWVFVQAQLFNGMRCKAQTMNFGVLMNDIRGKVKEAKSLLHKMKKFKLGVITYNILINKESKAMKLLSVVVGLLNIGVLGPKIGSRSKVNDIAKPCEKLVVDVSCVKVPEVTIIVRGSF</sequence>
<reference evidence="1 2" key="1">
    <citation type="submission" date="2024-08" db="EMBL/GenBank/DDBJ databases">
        <title>Insights into the chromosomal genome structure of Flemingia macrophylla.</title>
        <authorList>
            <person name="Ding Y."/>
            <person name="Zhao Y."/>
            <person name="Bi W."/>
            <person name="Wu M."/>
            <person name="Zhao G."/>
            <person name="Gong Y."/>
            <person name="Li W."/>
            <person name="Zhang P."/>
        </authorList>
    </citation>
    <scope>NUCLEOTIDE SEQUENCE [LARGE SCALE GENOMIC DNA]</scope>
    <source>
        <strain evidence="1">DYQJB</strain>
        <tissue evidence="1">Leaf</tissue>
    </source>
</reference>
<comment type="caution">
    <text evidence="1">The sequence shown here is derived from an EMBL/GenBank/DDBJ whole genome shotgun (WGS) entry which is preliminary data.</text>
</comment>
<gene>
    <name evidence="1" type="ORF">Fmac_017822</name>
</gene>
<name>A0ABD1M3E7_9FABA</name>
<dbReference type="Proteomes" id="UP001603857">
    <property type="component" value="Unassembled WGS sequence"/>
</dbReference>
<proteinExistence type="predicted"/>
<organism evidence="1 2">
    <name type="scientific">Flemingia macrophylla</name>
    <dbReference type="NCBI Taxonomy" id="520843"/>
    <lineage>
        <taxon>Eukaryota</taxon>
        <taxon>Viridiplantae</taxon>
        <taxon>Streptophyta</taxon>
        <taxon>Embryophyta</taxon>
        <taxon>Tracheophyta</taxon>
        <taxon>Spermatophyta</taxon>
        <taxon>Magnoliopsida</taxon>
        <taxon>eudicotyledons</taxon>
        <taxon>Gunneridae</taxon>
        <taxon>Pentapetalae</taxon>
        <taxon>rosids</taxon>
        <taxon>fabids</taxon>
        <taxon>Fabales</taxon>
        <taxon>Fabaceae</taxon>
        <taxon>Papilionoideae</taxon>
        <taxon>50 kb inversion clade</taxon>
        <taxon>NPAAA clade</taxon>
        <taxon>indigoferoid/millettioid clade</taxon>
        <taxon>Phaseoleae</taxon>
        <taxon>Flemingia</taxon>
    </lineage>
</organism>
<evidence type="ECO:0000313" key="1">
    <source>
        <dbReference type="EMBL" id="KAL2330241.1"/>
    </source>
</evidence>
<dbReference type="AlphaFoldDB" id="A0ABD1M3E7"/>
<evidence type="ECO:0000313" key="2">
    <source>
        <dbReference type="Proteomes" id="UP001603857"/>
    </source>
</evidence>